<evidence type="ECO:0000259" key="17">
    <source>
        <dbReference type="Pfam" id="PF02225"/>
    </source>
</evidence>
<evidence type="ECO:0000256" key="5">
    <source>
        <dbReference type="ARBA" id="ARBA00011245"/>
    </source>
</evidence>
<evidence type="ECO:0000313" key="19">
    <source>
        <dbReference type="EMBL" id="PGH23873.1"/>
    </source>
</evidence>
<keyword evidence="13" id="KW-0482">Metalloprotease</keyword>
<evidence type="ECO:0000256" key="16">
    <source>
        <dbReference type="SAM" id="MobiDB-lite"/>
    </source>
</evidence>
<gene>
    <name evidence="19" type="ORF">AJ80_02122</name>
</gene>
<evidence type="ECO:0000256" key="15">
    <source>
        <dbReference type="RuleBase" id="RU361240"/>
    </source>
</evidence>
<comment type="caution">
    <text evidence="19">The sequence shown here is derived from an EMBL/GenBank/DDBJ whole genome shotgun (WGS) entry which is preliminary data.</text>
</comment>
<sequence length="515" mass="55644">MKTPSLLSLVLGTSLAFSPLAEASPEPEAAAAAAAAGGGKHHDHWPRKPLVSPKKLESKIRLRDLIHGEQRLQDFANAYPARNRVFGGEAHKDTVDWLYRELKATKYYDVYKQEQVHLWSKSDLLFEVNGEEHDSLGMTYAPSGDATADIFVVPNLGCETADFDGVEGKIALIERGECTFGDKSALAGASKAAAAVIYNNLPGDLAGTLGEPTNPLGPYVATLGITQEVGQEILAQAETETVSAHVWVETLFENRTTWNVIAETKGGNKNNVITLGGHTDSVEAGPGINDDGSGIISNLVVAKALTGFSVKNAVRFCFWTAEEFGLLGSQFYIDSLSEEERAKIKLYLNFDMIASPNYANMIYDGDGSAFNLSGPPGSAEIEKLFEKFYEDQKLPHTPGEFSGRSDYAAFIDAGIPSGGLFTGAEGLKTEEEARLFGGEAGVAYDVNYHAVGDDIDNLAHDAFLLNSKATAYAVATYAISTDSLPERTIAKRSVGREGKFNGYKGQCWCHRRCDW</sequence>
<dbReference type="FunFam" id="3.40.630.10:FF:000054">
    <property type="entry name" value="Peptide hydrolase"/>
    <property type="match status" value="1"/>
</dbReference>
<evidence type="ECO:0000256" key="7">
    <source>
        <dbReference type="ARBA" id="ARBA00022525"/>
    </source>
</evidence>
<evidence type="ECO:0000256" key="12">
    <source>
        <dbReference type="ARBA" id="ARBA00022833"/>
    </source>
</evidence>
<dbReference type="SUPFAM" id="SSF52025">
    <property type="entry name" value="PA domain"/>
    <property type="match status" value="1"/>
</dbReference>
<dbReference type="GO" id="GO:0046872">
    <property type="term" value="F:metal ion binding"/>
    <property type="evidence" value="ECO:0007669"/>
    <property type="project" value="UniProtKB-KW"/>
</dbReference>
<dbReference type="STRING" id="1447883.A0A2B7YSA5"/>
<dbReference type="InterPro" id="IPR046450">
    <property type="entry name" value="PA_dom_sf"/>
</dbReference>
<dbReference type="GO" id="GO:0006508">
    <property type="term" value="P:proteolysis"/>
    <property type="evidence" value="ECO:0007669"/>
    <property type="project" value="UniProtKB-KW"/>
</dbReference>
<keyword evidence="8 15" id="KW-0645">Protease</keyword>
<dbReference type="Proteomes" id="UP000224634">
    <property type="component" value="Unassembled WGS sequence"/>
</dbReference>
<dbReference type="EC" id="3.4.-.-" evidence="15"/>
<evidence type="ECO:0000256" key="11">
    <source>
        <dbReference type="ARBA" id="ARBA00022801"/>
    </source>
</evidence>
<keyword evidence="14" id="KW-0325">Glycoprotein</keyword>
<proteinExistence type="inferred from homology"/>
<comment type="function">
    <text evidence="2">Extracellular aminopeptidase that releases a wide variety of amino acids from natural peptides and contributes to pathogenicity.</text>
</comment>
<dbReference type="InterPro" id="IPR045175">
    <property type="entry name" value="M28_fam"/>
</dbReference>
<evidence type="ECO:0000256" key="4">
    <source>
        <dbReference type="ARBA" id="ARBA00005957"/>
    </source>
</evidence>
<comment type="cofactor">
    <cofactor evidence="1">
        <name>Zn(2+)</name>
        <dbReference type="ChEBI" id="CHEBI:29105"/>
    </cofactor>
</comment>
<evidence type="ECO:0000256" key="13">
    <source>
        <dbReference type="ARBA" id="ARBA00023049"/>
    </source>
</evidence>
<keyword evidence="6" id="KW-0031">Aminopeptidase</keyword>
<dbReference type="Pfam" id="PF02225">
    <property type="entry name" value="PA"/>
    <property type="match status" value="1"/>
</dbReference>
<dbReference type="GO" id="GO:0005576">
    <property type="term" value="C:extracellular region"/>
    <property type="evidence" value="ECO:0007669"/>
    <property type="project" value="UniProtKB-SubCell"/>
</dbReference>
<evidence type="ECO:0000256" key="14">
    <source>
        <dbReference type="ARBA" id="ARBA00023180"/>
    </source>
</evidence>
<feature type="chain" id="PRO_5011823203" description="Peptide hydrolase" evidence="15">
    <location>
        <begin position="24"/>
        <end position="515"/>
    </location>
</feature>
<dbReference type="PANTHER" id="PTHR12147:SF57">
    <property type="entry name" value="PEPTIDE HYDROLASE"/>
    <property type="match status" value="1"/>
</dbReference>
<accession>A0A2B7YSA5</accession>
<comment type="similarity">
    <text evidence="4">Belongs to the peptidase M28 family. M28A subfamily.</text>
</comment>
<evidence type="ECO:0000259" key="18">
    <source>
        <dbReference type="Pfam" id="PF04389"/>
    </source>
</evidence>
<reference evidence="19 20" key="1">
    <citation type="submission" date="2017-10" db="EMBL/GenBank/DDBJ databases">
        <title>Comparative genomics in systemic dimorphic fungi from Ajellomycetaceae.</title>
        <authorList>
            <person name="Munoz J.F."/>
            <person name="Mcewen J.G."/>
            <person name="Clay O.K."/>
            <person name="Cuomo C.A."/>
        </authorList>
    </citation>
    <scope>NUCLEOTIDE SEQUENCE [LARGE SCALE GENOMIC DNA]</scope>
    <source>
        <strain evidence="19 20">UAMH7299</strain>
    </source>
</reference>
<evidence type="ECO:0000256" key="6">
    <source>
        <dbReference type="ARBA" id="ARBA00022438"/>
    </source>
</evidence>
<dbReference type="OrthoDB" id="2214at2759"/>
<feature type="domain" description="Peptidase M28" evidence="18">
    <location>
        <begin position="259"/>
        <end position="471"/>
    </location>
</feature>
<comment type="subunit">
    <text evidence="5">Monomer.</text>
</comment>
<evidence type="ECO:0000256" key="1">
    <source>
        <dbReference type="ARBA" id="ARBA00001947"/>
    </source>
</evidence>
<dbReference type="CDD" id="cd02130">
    <property type="entry name" value="PA_ScAPY_like"/>
    <property type="match status" value="1"/>
</dbReference>
<dbReference type="EMBL" id="PDNA01000019">
    <property type="protein sequence ID" value="PGH23873.1"/>
    <property type="molecule type" value="Genomic_DNA"/>
</dbReference>
<dbReference type="PANTHER" id="PTHR12147">
    <property type="entry name" value="METALLOPEPTIDASE M28 FAMILY MEMBER"/>
    <property type="match status" value="1"/>
</dbReference>
<evidence type="ECO:0000256" key="2">
    <source>
        <dbReference type="ARBA" id="ARBA00003423"/>
    </source>
</evidence>
<evidence type="ECO:0000256" key="10">
    <source>
        <dbReference type="ARBA" id="ARBA00022729"/>
    </source>
</evidence>
<dbReference type="SUPFAM" id="SSF53187">
    <property type="entry name" value="Zn-dependent exopeptidases"/>
    <property type="match status" value="1"/>
</dbReference>
<dbReference type="GO" id="GO:0008235">
    <property type="term" value="F:metalloexopeptidase activity"/>
    <property type="evidence" value="ECO:0007669"/>
    <property type="project" value="InterPro"/>
</dbReference>
<dbReference type="AlphaFoldDB" id="A0A2B7YSA5"/>
<keyword evidence="9 15" id="KW-0479">Metal-binding</keyword>
<dbReference type="Gene3D" id="3.40.630.10">
    <property type="entry name" value="Zn peptidases"/>
    <property type="match status" value="1"/>
</dbReference>
<name>A0A2B7YSA5_POLH7</name>
<keyword evidence="20" id="KW-1185">Reference proteome</keyword>
<dbReference type="Pfam" id="PF04389">
    <property type="entry name" value="Peptidase_M28"/>
    <property type="match status" value="1"/>
</dbReference>
<dbReference type="CDD" id="cd03876">
    <property type="entry name" value="M28_SGAP_like"/>
    <property type="match status" value="1"/>
</dbReference>
<keyword evidence="7" id="KW-0964">Secreted</keyword>
<dbReference type="InterPro" id="IPR003137">
    <property type="entry name" value="PA_domain"/>
</dbReference>
<evidence type="ECO:0000256" key="8">
    <source>
        <dbReference type="ARBA" id="ARBA00022670"/>
    </source>
</evidence>
<feature type="region of interest" description="Disordered" evidence="16">
    <location>
        <begin position="29"/>
        <end position="50"/>
    </location>
</feature>
<feature type="signal peptide" evidence="15">
    <location>
        <begin position="1"/>
        <end position="23"/>
    </location>
</feature>
<dbReference type="InterPro" id="IPR041756">
    <property type="entry name" value="M28_SGAP-like"/>
</dbReference>
<keyword evidence="12 15" id="KW-0862">Zinc</keyword>
<dbReference type="Gene3D" id="3.50.30.30">
    <property type="match status" value="1"/>
</dbReference>
<dbReference type="GO" id="GO:0004177">
    <property type="term" value="F:aminopeptidase activity"/>
    <property type="evidence" value="ECO:0007669"/>
    <property type="project" value="UniProtKB-KW"/>
</dbReference>
<evidence type="ECO:0000256" key="9">
    <source>
        <dbReference type="ARBA" id="ARBA00022723"/>
    </source>
</evidence>
<keyword evidence="10 15" id="KW-0732">Signal</keyword>
<protein>
    <recommendedName>
        <fullName evidence="15">Peptide hydrolase</fullName>
        <ecNumber evidence="15">3.4.-.-</ecNumber>
    </recommendedName>
</protein>
<feature type="domain" description="PA" evidence="17">
    <location>
        <begin position="148"/>
        <end position="233"/>
    </location>
</feature>
<evidence type="ECO:0000313" key="20">
    <source>
        <dbReference type="Proteomes" id="UP000224634"/>
    </source>
</evidence>
<organism evidence="19 20">
    <name type="scientific">Polytolypa hystricis (strain UAMH7299)</name>
    <dbReference type="NCBI Taxonomy" id="1447883"/>
    <lineage>
        <taxon>Eukaryota</taxon>
        <taxon>Fungi</taxon>
        <taxon>Dikarya</taxon>
        <taxon>Ascomycota</taxon>
        <taxon>Pezizomycotina</taxon>
        <taxon>Eurotiomycetes</taxon>
        <taxon>Eurotiomycetidae</taxon>
        <taxon>Onygenales</taxon>
        <taxon>Onygenales incertae sedis</taxon>
        <taxon>Polytolypa</taxon>
    </lineage>
</organism>
<dbReference type="InterPro" id="IPR007484">
    <property type="entry name" value="Peptidase_M28"/>
</dbReference>
<evidence type="ECO:0000256" key="3">
    <source>
        <dbReference type="ARBA" id="ARBA00004613"/>
    </source>
</evidence>
<keyword evidence="11 15" id="KW-0378">Hydrolase</keyword>
<comment type="subcellular location">
    <subcellularLocation>
        <location evidence="3">Secreted</location>
    </subcellularLocation>
</comment>